<gene>
    <name evidence="1" type="ORF">RSSM_05337</name>
</gene>
<accession>M5UB71</accession>
<dbReference type="EMBL" id="ANOH01000368">
    <property type="protein sequence ID" value="EMI53228.1"/>
    <property type="molecule type" value="Genomic_DNA"/>
</dbReference>
<name>M5UB71_9BACT</name>
<dbReference type="AlphaFoldDB" id="M5UB71"/>
<keyword evidence="2" id="KW-1185">Reference proteome</keyword>
<reference evidence="1 2" key="1">
    <citation type="journal article" date="2013" name="Mar. Genomics">
        <title>Expression of sulfatases in Rhodopirellula baltica and the diversity of sulfatases in the genus Rhodopirellula.</title>
        <authorList>
            <person name="Wegner C.E."/>
            <person name="Richter-Heitmann T."/>
            <person name="Klindworth A."/>
            <person name="Klockow C."/>
            <person name="Richter M."/>
            <person name="Achstetter T."/>
            <person name="Glockner F.O."/>
            <person name="Harder J."/>
        </authorList>
    </citation>
    <scope>NUCLEOTIDE SEQUENCE [LARGE SCALE GENOMIC DNA]</scope>
    <source>
        <strain evidence="1 2">SM41</strain>
    </source>
</reference>
<sequence length="47" mass="5529">MDGDFGITGWTRCPFATTWERRSVTPDRRKVDGTLRSPHERLVQCRH</sequence>
<organism evidence="1 2">
    <name type="scientific">Rhodopirellula sallentina SM41</name>
    <dbReference type="NCBI Taxonomy" id="1263870"/>
    <lineage>
        <taxon>Bacteria</taxon>
        <taxon>Pseudomonadati</taxon>
        <taxon>Planctomycetota</taxon>
        <taxon>Planctomycetia</taxon>
        <taxon>Pirellulales</taxon>
        <taxon>Pirellulaceae</taxon>
        <taxon>Rhodopirellula</taxon>
    </lineage>
</organism>
<dbReference type="Proteomes" id="UP000011885">
    <property type="component" value="Unassembled WGS sequence"/>
</dbReference>
<comment type="caution">
    <text evidence="1">The sequence shown here is derived from an EMBL/GenBank/DDBJ whole genome shotgun (WGS) entry which is preliminary data.</text>
</comment>
<dbReference type="PATRIC" id="fig|1263870.3.peg.5657"/>
<evidence type="ECO:0000313" key="1">
    <source>
        <dbReference type="EMBL" id="EMI53228.1"/>
    </source>
</evidence>
<protein>
    <submittedName>
        <fullName evidence="1">Uncharacterized protein</fullName>
    </submittedName>
</protein>
<proteinExistence type="predicted"/>
<evidence type="ECO:0000313" key="2">
    <source>
        <dbReference type="Proteomes" id="UP000011885"/>
    </source>
</evidence>